<name>A0A5B8M214_9MICO</name>
<sequence length="212" mass="23204">MTDEHRPFHRPTKFTGAKFDNLHGGDDPAETSRIAHETAAALLERVRRHPDPEIVSRLVSYTDDNGIDAIAELWSRAGAFSLPGALWRIYLLRLAIREDPHATSLQFQRGSETLQSIDSVVAGAETPTGPSEIIELADRILRGVFEGDFAVALERAAAFCRVSAVGCTSLADDAEPTEPERASVLTIRALRFSEFASELTTAASLWRSDSLD</sequence>
<dbReference type="EMBL" id="CP042305">
    <property type="protein sequence ID" value="QDZ14798.1"/>
    <property type="molecule type" value="Genomic_DNA"/>
</dbReference>
<keyword evidence="2" id="KW-0240">DNA-directed RNA polymerase</keyword>
<protein>
    <submittedName>
        <fullName evidence="2">DNA-directed RNA polymerase subunit beta</fullName>
    </submittedName>
</protein>
<keyword evidence="2" id="KW-0804">Transcription</keyword>
<feature type="region of interest" description="Disordered" evidence="1">
    <location>
        <begin position="1"/>
        <end position="30"/>
    </location>
</feature>
<dbReference type="AlphaFoldDB" id="A0A5B8M214"/>
<proteinExistence type="predicted"/>
<reference evidence="2 3" key="1">
    <citation type="submission" date="2019-07" db="EMBL/GenBank/DDBJ databases">
        <title>Full genome sequence of Humibacter sp. WJ7-1.</title>
        <authorList>
            <person name="Im W.-T."/>
        </authorList>
    </citation>
    <scope>NUCLEOTIDE SEQUENCE [LARGE SCALE GENOMIC DNA]</scope>
    <source>
        <strain evidence="2 3">WJ7-1</strain>
    </source>
</reference>
<dbReference type="OrthoDB" id="5188280at2"/>
<evidence type="ECO:0000256" key="1">
    <source>
        <dbReference type="SAM" id="MobiDB-lite"/>
    </source>
</evidence>
<organism evidence="2 3">
    <name type="scientific">Humibacter ginsenosidimutans</name>
    <dbReference type="NCBI Taxonomy" id="2599293"/>
    <lineage>
        <taxon>Bacteria</taxon>
        <taxon>Bacillati</taxon>
        <taxon>Actinomycetota</taxon>
        <taxon>Actinomycetes</taxon>
        <taxon>Micrococcales</taxon>
        <taxon>Microbacteriaceae</taxon>
        <taxon>Humibacter</taxon>
    </lineage>
</organism>
<dbReference type="KEGG" id="huw:FPZ11_08530"/>
<gene>
    <name evidence="2" type="ORF">FPZ11_08530</name>
</gene>
<accession>A0A5B8M214</accession>
<evidence type="ECO:0000313" key="3">
    <source>
        <dbReference type="Proteomes" id="UP000320216"/>
    </source>
</evidence>
<dbReference type="GO" id="GO:0000428">
    <property type="term" value="C:DNA-directed RNA polymerase complex"/>
    <property type="evidence" value="ECO:0007669"/>
    <property type="project" value="UniProtKB-KW"/>
</dbReference>
<evidence type="ECO:0000313" key="2">
    <source>
        <dbReference type="EMBL" id="QDZ14798.1"/>
    </source>
</evidence>
<dbReference type="Proteomes" id="UP000320216">
    <property type="component" value="Chromosome"/>
</dbReference>
<keyword evidence="3" id="KW-1185">Reference proteome</keyword>
<dbReference type="RefSeq" id="WP_146320029.1">
    <property type="nucleotide sequence ID" value="NZ_CP042305.1"/>
</dbReference>